<dbReference type="InterPro" id="IPR036249">
    <property type="entry name" value="Thioredoxin-like_sf"/>
</dbReference>
<dbReference type="SUPFAM" id="SSF47616">
    <property type="entry name" value="GST C-terminal domain-like"/>
    <property type="match status" value="1"/>
</dbReference>
<dbReference type="EMBL" id="FIZY01000028">
    <property type="protein sequence ID" value="CZF84262.1"/>
    <property type="molecule type" value="Genomic_DNA"/>
</dbReference>
<dbReference type="PANTHER" id="PTHR44051:SF2">
    <property type="entry name" value="HYPOTHETICAL GLUTATHIONE S-TRANSFERASE LIKE PROTEIN"/>
    <property type="match status" value="1"/>
</dbReference>
<feature type="domain" description="GST N-terminal" evidence="1">
    <location>
        <begin position="1"/>
        <end position="81"/>
    </location>
</feature>
<dbReference type="CDD" id="cd03051">
    <property type="entry name" value="GST_N_GTT2_like"/>
    <property type="match status" value="1"/>
</dbReference>
<evidence type="ECO:0000313" key="4">
    <source>
        <dbReference type="Proteomes" id="UP000073601"/>
    </source>
</evidence>
<dbReference type="InterPro" id="IPR004045">
    <property type="entry name" value="Glutathione_S-Trfase_N"/>
</dbReference>
<feature type="domain" description="GST C-terminal" evidence="2">
    <location>
        <begin position="87"/>
        <end position="207"/>
    </location>
</feature>
<accession>A0A128FBT1</accession>
<organism evidence="3 4">
    <name type="scientific">Grimontia marina</name>
    <dbReference type="NCBI Taxonomy" id="646534"/>
    <lineage>
        <taxon>Bacteria</taxon>
        <taxon>Pseudomonadati</taxon>
        <taxon>Pseudomonadota</taxon>
        <taxon>Gammaproteobacteria</taxon>
        <taxon>Vibrionales</taxon>
        <taxon>Vibrionaceae</taxon>
        <taxon>Grimontia</taxon>
    </lineage>
</organism>
<dbReference type="InterPro" id="IPR010987">
    <property type="entry name" value="Glutathione-S-Trfase_C-like"/>
</dbReference>
<dbReference type="GO" id="GO:0016740">
    <property type="term" value="F:transferase activity"/>
    <property type="evidence" value="ECO:0007669"/>
    <property type="project" value="UniProtKB-KW"/>
</dbReference>
<keyword evidence="3" id="KW-0808">Transferase</keyword>
<dbReference type="SFLD" id="SFLDG00358">
    <property type="entry name" value="Main_(cytGST)"/>
    <property type="match status" value="1"/>
</dbReference>
<reference evidence="4" key="1">
    <citation type="submission" date="2016-02" db="EMBL/GenBank/DDBJ databases">
        <authorList>
            <person name="Rodrigo-Torres Lidia"/>
            <person name="Arahal R.David."/>
        </authorList>
    </citation>
    <scope>NUCLEOTIDE SEQUENCE [LARGE SCALE GENOMIC DNA]</scope>
    <source>
        <strain evidence="4">CECT 8713</strain>
    </source>
</reference>
<dbReference type="PANTHER" id="PTHR44051">
    <property type="entry name" value="GLUTATHIONE S-TRANSFERASE-RELATED"/>
    <property type="match status" value="1"/>
</dbReference>
<dbReference type="AlphaFoldDB" id="A0A128FBT1"/>
<dbReference type="InterPro" id="IPR040079">
    <property type="entry name" value="Glutathione_S-Trfase"/>
</dbReference>
<sequence>MKLYELGAAPSARRVSLFLAEKRIDIPRVHVDIRGGQNLTDDFKGKSINGRIPMLELDDGITISESMAICRYLDAAFPTDHHLFGSTPIEIGQVEMWNRIAEFQGLFTAFQAFRNITGIYSDRERCVEAWGHESKERVKEFLPTLEKRLSASPYLAGEHFSVADITAYVMVSFIKNMDIHIDESLPAISAWYKSLLEREAFIEAQPK</sequence>
<gene>
    <name evidence="3" type="ORF">GMA8713_03028</name>
</gene>
<dbReference type="InterPro" id="IPR034346">
    <property type="entry name" value="Gtt2-like_C"/>
</dbReference>
<dbReference type="Pfam" id="PF13409">
    <property type="entry name" value="GST_N_2"/>
    <property type="match status" value="1"/>
</dbReference>
<dbReference type="InterPro" id="IPR034345">
    <property type="entry name" value="Gtt2-like_N"/>
</dbReference>
<dbReference type="SUPFAM" id="SSF52833">
    <property type="entry name" value="Thioredoxin-like"/>
    <property type="match status" value="1"/>
</dbReference>
<evidence type="ECO:0000259" key="1">
    <source>
        <dbReference type="PROSITE" id="PS50404"/>
    </source>
</evidence>
<dbReference type="PROSITE" id="PS50404">
    <property type="entry name" value="GST_NTER"/>
    <property type="match status" value="1"/>
</dbReference>
<dbReference type="SFLD" id="SFLDS00019">
    <property type="entry name" value="Glutathione_Transferase_(cytos"/>
    <property type="match status" value="1"/>
</dbReference>
<dbReference type="OrthoDB" id="9803562at2"/>
<dbReference type="Gene3D" id="1.20.1050.10">
    <property type="match status" value="1"/>
</dbReference>
<name>A0A128FBT1_9GAMM</name>
<dbReference type="CDD" id="cd03182">
    <property type="entry name" value="GST_C_GTT2_like"/>
    <property type="match status" value="1"/>
</dbReference>
<dbReference type="Proteomes" id="UP000073601">
    <property type="component" value="Unassembled WGS sequence"/>
</dbReference>
<evidence type="ECO:0000259" key="2">
    <source>
        <dbReference type="PROSITE" id="PS50405"/>
    </source>
</evidence>
<dbReference type="RefSeq" id="WP_062711513.1">
    <property type="nucleotide sequence ID" value="NZ_CAWRCI010000028.1"/>
</dbReference>
<dbReference type="InterPro" id="IPR036282">
    <property type="entry name" value="Glutathione-S-Trfase_C_sf"/>
</dbReference>
<proteinExistence type="predicted"/>
<dbReference type="PROSITE" id="PS50405">
    <property type="entry name" value="GST_CTER"/>
    <property type="match status" value="1"/>
</dbReference>
<dbReference type="Gene3D" id="3.40.30.10">
    <property type="entry name" value="Glutaredoxin"/>
    <property type="match status" value="1"/>
</dbReference>
<protein>
    <submittedName>
        <fullName evidence="3">Glutathionine S-transferase</fullName>
    </submittedName>
</protein>
<evidence type="ECO:0000313" key="3">
    <source>
        <dbReference type="EMBL" id="CZF84262.1"/>
    </source>
</evidence>
<keyword evidence="4" id="KW-1185">Reference proteome</keyword>
<dbReference type="Pfam" id="PF13410">
    <property type="entry name" value="GST_C_2"/>
    <property type="match status" value="1"/>
</dbReference>